<keyword evidence="2 5" id="KW-0436">Ligase</keyword>
<keyword evidence="6" id="KW-1185">Reference proteome</keyword>
<dbReference type="EMBL" id="JAHWDQ010000007">
    <property type="protein sequence ID" value="MBW2942724.1"/>
    <property type="molecule type" value="Genomic_DNA"/>
</dbReference>
<evidence type="ECO:0000313" key="5">
    <source>
        <dbReference type="EMBL" id="MBW2942724.1"/>
    </source>
</evidence>
<reference evidence="5" key="1">
    <citation type="submission" date="2021-07" db="EMBL/GenBank/DDBJ databases">
        <title>Zhongshania sp. CAU 1632 isolated from seawater.</title>
        <authorList>
            <person name="Kim W."/>
        </authorList>
    </citation>
    <scope>NUCLEOTIDE SEQUENCE</scope>
    <source>
        <strain evidence="5">CAU 1632</strain>
    </source>
</reference>
<sequence>MMNTEKMREAKLEDLASAALSGATDVPAIEFEKQWISRRTMSALAEQVQGILDKNRISSGARVSLIARNHPAIITAFIALIAAQMNIRMTYPFQSASGIAKEIDEVSPDVVIALDGDFSDPVREVMKRCGTAAIALENMSAKGISELVNNRAKSGPNSNLTIEILTSGTTGKPKPFLISFDMVAKHLIPPVAADAVTQEPVLLYFPVGNISGLYTTLPAALSGRRIVLLDRFSVGGWHDFVLRFRPTAGGVPPAGIQMILDANIPKEDLSSIRFFGVGAAPLDIKVQRDFEARYGIPILLSYGATEFGGPVTRMTPEMYQKDGHAKLGTVGKPLPGVRLRVVDSVTFEELPAGVEGLLEVISPRIGDRWIRTSDLAVVDQDGYLFHRGRADGVIIRGGFKILPETVENALLTHSAVSAAAVVGIADHRLGQVPAAAIVLKPGQHVTEQELDQFLREKLLATHIPTKWLFAEELPRTKLSFKVDQLAVRNLFSEAMPVS</sequence>
<evidence type="ECO:0000259" key="3">
    <source>
        <dbReference type="Pfam" id="PF00501"/>
    </source>
</evidence>
<dbReference type="GO" id="GO:0016874">
    <property type="term" value="F:ligase activity"/>
    <property type="evidence" value="ECO:0007669"/>
    <property type="project" value="UniProtKB-KW"/>
</dbReference>
<protein>
    <submittedName>
        <fullName evidence="5">Fatty acid--CoA ligase family protein</fullName>
    </submittedName>
</protein>
<comment type="similarity">
    <text evidence="1">Belongs to the ATP-dependent AMP-binding enzyme family.</text>
</comment>
<dbReference type="PANTHER" id="PTHR43201:SF5">
    <property type="entry name" value="MEDIUM-CHAIN ACYL-COA LIGASE ACSF2, MITOCHONDRIAL"/>
    <property type="match status" value="1"/>
</dbReference>
<gene>
    <name evidence="5" type="ORF">KXJ70_18135</name>
</gene>
<feature type="domain" description="AMP-binding enzyme C-terminal" evidence="4">
    <location>
        <begin position="406"/>
        <end position="477"/>
    </location>
</feature>
<name>A0ABS6VWL1_9GAMM</name>
<evidence type="ECO:0000259" key="4">
    <source>
        <dbReference type="Pfam" id="PF13193"/>
    </source>
</evidence>
<dbReference type="CDD" id="cd04433">
    <property type="entry name" value="AFD_class_I"/>
    <property type="match status" value="1"/>
</dbReference>
<dbReference type="Pfam" id="PF00501">
    <property type="entry name" value="AMP-binding"/>
    <property type="match status" value="1"/>
</dbReference>
<dbReference type="Pfam" id="PF13193">
    <property type="entry name" value="AMP-binding_C"/>
    <property type="match status" value="1"/>
</dbReference>
<comment type="caution">
    <text evidence="5">The sequence shown here is derived from an EMBL/GenBank/DDBJ whole genome shotgun (WGS) entry which is preliminary data.</text>
</comment>
<feature type="domain" description="AMP-dependent synthetase/ligase" evidence="3">
    <location>
        <begin position="23"/>
        <end position="363"/>
    </location>
</feature>
<dbReference type="RefSeq" id="WP_219044970.1">
    <property type="nucleotide sequence ID" value="NZ_JAHWDQ010000007.1"/>
</dbReference>
<accession>A0ABS6VWL1</accession>
<evidence type="ECO:0000313" key="6">
    <source>
        <dbReference type="Proteomes" id="UP001166291"/>
    </source>
</evidence>
<dbReference type="InterPro" id="IPR025110">
    <property type="entry name" value="AMP-bd_C"/>
</dbReference>
<dbReference type="PANTHER" id="PTHR43201">
    <property type="entry name" value="ACYL-COA SYNTHETASE"/>
    <property type="match status" value="1"/>
</dbReference>
<proteinExistence type="inferred from homology"/>
<organism evidence="5 6">
    <name type="scientific">Zhongshania aquimaris</name>
    <dbReference type="NCBI Taxonomy" id="2857107"/>
    <lineage>
        <taxon>Bacteria</taxon>
        <taxon>Pseudomonadati</taxon>
        <taxon>Pseudomonadota</taxon>
        <taxon>Gammaproteobacteria</taxon>
        <taxon>Cellvibrionales</taxon>
        <taxon>Spongiibacteraceae</taxon>
        <taxon>Zhongshania</taxon>
    </lineage>
</organism>
<dbReference type="InterPro" id="IPR000873">
    <property type="entry name" value="AMP-dep_synth/lig_dom"/>
</dbReference>
<evidence type="ECO:0000256" key="2">
    <source>
        <dbReference type="ARBA" id="ARBA00022598"/>
    </source>
</evidence>
<evidence type="ECO:0000256" key="1">
    <source>
        <dbReference type="ARBA" id="ARBA00006432"/>
    </source>
</evidence>
<dbReference type="Proteomes" id="UP001166291">
    <property type="component" value="Unassembled WGS sequence"/>
</dbReference>